<sequence length="1205" mass="134281">MAASPLDTSTAKPADDGRQEFFSNLDNYIRLGCIHTSRQTPSTYDGAEEWRELAVRDIPEDLALDIPNPLWKVLQKLHAEGWTRLFLKDFLESAAVVLRVYVLPHDTGRKFTDEKSRKSVQYVLRPILGVLDVSPKTWSGDVRFPPQDFDQWATPVDNSLFYLFNTLPSPSPSPRNVRNRYTRTAMEDILNILKPLRGLKSLLYPYQARTAAAMVQHEGSPSSQLDPRLESRTAPDGSVYYYGSRECSFLRHPVMYECPRGGILAETMGLGKTVICLAVILATKHHLPGTPPEHQRPPPSRPKVGSLVDMVIASANRHSVPLKSGLERRHAKGGVELTPCINAVTASPPTYFISAPAPRATRNPTTVPDRKVWLSSGTIIVVPGNLVHQWQSEIKKHVVGDEFGLKVLIIDHSRTTVPSANELLQYDIVLFSRERFRAEIMDGSDRQGRRAVHGVKAKCQCSYIGASRVRDCTCLQEGELYHSPLKDVHWLRIIIDEGHQFSSSNSDAVSVASKLVTAERRWIVSGTPARNHLFGVEVDVATNDEDFTTPSTPARSVSFQGGDDARAFPPPDTTPSDHAPPSEIQLHREVMLEQRKHFNGKEEIKGAKSIGLLASNFLQVRPFSESHLEAKLDWEQYIYRHEDRFKKTYTAFSLSLKRILDNLVIKTRPEDVEKDIDLPPLTHKIVTLEPSFYDKITANLFILVLTGNAVTSEREDADYLFHKASAKSRNSLIHNLRQSNFFWTALSESDVLSAVGNLRRYLGKPDTKCSAEDRVLSNLCLEFAESLMSVENWKALTRSHEMGIFLSNWPESSTTTWALAGVAESPIMVGLTQLLQAQSHINSNLISEDPASGLDAVGITAANEAFNETEEKDEKEPKNGEMVKKGVPTSTLATQSSRKRKSILGSKISPKKTSPLKPKPKAVVNDSKSQEQTPKPNPRKRANSANNRVQLPASSPLLRTSIAGTASAKLSYLLEKVVAYYQDEKILIFYDNGDTAFYIAQCMELLHIKHMIYARTLRSETKSKYIVTFDTDPSVRVLLMDIRCGAEGLNVNKASRVFFINPCCNPGMEAQAIKRSHRIGQTRPVHVETLILKGTIEEAMFKRSKVMTSAEHMRTAEISDDKTVARIIQNARPLEVEFGGEGERQMAGLETPQQLFARVGRGEERIEGIDVEGGAEGVEFGFVGCFDSTPLDARRRGGGEMGLTQ</sequence>
<protein>
    <recommendedName>
        <fullName evidence="5">Helicase C-terminal domain-containing protein</fullName>
    </recommendedName>
</protein>
<dbReference type="SUPFAM" id="SSF52540">
    <property type="entry name" value="P-loop containing nucleoside triphosphate hydrolases"/>
    <property type="match status" value="2"/>
</dbReference>
<dbReference type="GO" id="GO:0006281">
    <property type="term" value="P:DNA repair"/>
    <property type="evidence" value="ECO:0007669"/>
    <property type="project" value="TreeGrafter"/>
</dbReference>
<dbReference type="SMART" id="SM00487">
    <property type="entry name" value="DEXDc"/>
    <property type="match status" value="1"/>
</dbReference>
<dbReference type="PANTHER" id="PTHR45626">
    <property type="entry name" value="TRANSCRIPTION TERMINATION FACTOR 2-RELATED"/>
    <property type="match status" value="1"/>
</dbReference>
<dbReference type="Gene3D" id="3.40.50.300">
    <property type="entry name" value="P-loop containing nucleotide triphosphate hydrolases"/>
    <property type="match status" value="2"/>
</dbReference>
<feature type="region of interest" description="Disordered" evidence="4">
    <location>
        <begin position="544"/>
        <end position="581"/>
    </location>
</feature>
<dbReference type="GO" id="GO:0005524">
    <property type="term" value="F:ATP binding"/>
    <property type="evidence" value="ECO:0007669"/>
    <property type="project" value="UniProtKB-KW"/>
</dbReference>
<feature type="region of interest" description="Disordered" evidence="4">
    <location>
        <begin position="865"/>
        <end position="951"/>
    </location>
</feature>
<evidence type="ECO:0000256" key="1">
    <source>
        <dbReference type="ARBA" id="ARBA00022741"/>
    </source>
</evidence>
<feature type="compositionally biased region" description="Polar residues" evidence="4">
    <location>
        <begin position="548"/>
        <end position="559"/>
    </location>
</feature>
<dbReference type="CDD" id="cd18793">
    <property type="entry name" value="SF2_C_SNF"/>
    <property type="match status" value="1"/>
</dbReference>
<evidence type="ECO:0000256" key="4">
    <source>
        <dbReference type="SAM" id="MobiDB-lite"/>
    </source>
</evidence>
<dbReference type="AlphaFoldDB" id="A0A6G1HDN1"/>
<evidence type="ECO:0000259" key="5">
    <source>
        <dbReference type="PROSITE" id="PS51194"/>
    </source>
</evidence>
<keyword evidence="1" id="KW-0547">Nucleotide-binding</keyword>
<dbReference type="GO" id="GO:0016787">
    <property type="term" value="F:hydrolase activity"/>
    <property type="evidence" value="ECO:0007669"/>
    <property type="project" value="UniProtKB-KW"/>
</dbReference>
<dbReference type="InterPro" id="IPR014001">
    <property type="entry name" value="Helicase_ATP-bd"/>
</dbReference>
<feature type="domain" description="Helicase C-terminal" evidence="5">
    <location>
        <begin position="973"/>
        <end position="1128"/>
    </location>
</feature>
<reference evidence="6" key="1">
    <citation type="journal article" date="2020" name="Stud. Mycol.">
        <title>101 Dothideomycetes genomes: a test case for predicting lifestyles and emergence of pathogens.</title>
        <authorList>
            <person name="Haridas S."/>
            <person name="Albert R."/>
            <person name="Binder M."/>
            <person name="Bloem J."/>
            <person name="Labutti K."/>
            <person name="Salamov A."/>
            <person name="Andreopoulos B."/>
            <person name="Baker S."/>
            <person name="Barry K."/>
            <person name="Bills G."/>
            <person name="Bluhm B."/>
            <person name="Cannon C."/>
            <person name="Castanera R."/>
            <person name="Culley D."/>
            <person name="Daum C."/>
            <person name="Ezra D."/>
            <person name="Gonzalez J."/>
            <person name="Henrissat B."/>
            <person name="Kuo A."/>
            <person name="Liang C."/>
            <person name="Lipzen A."/>
            <person name="Lutzoni F."/>
            <person name="Magnuson J."/>
            <person name="Mondo S."/>
            <person name="Nolan M."/>
            <person name="Ohm R."/>
            <person name="Pangilinan J."/>
            <person name="Park H.-J."/>
            <person name="Ramirez L."/>
            <person name="Alfaro M."/>
            <person name="Sun H."/>
            <person name="Tritt A."/>
            <person name="Yoshinaga Y."/>
            <person name="Zwiers L.-H."/>
            <person name="Turgeon B."/>
            <person name="Goodwin S."/>
            <person name="Spatafora J."/>
            <person name="Crous P."/>
            <person name="Grigoriev I."/>
        </authorList>
    </citation>
    <scope>NUCLEOTIDE SEQUENCE</scope>
    <source>
        <strain evidence="6">CBS 113979</strain>
    </source>
</reference>
<dbReference type="InterPro" id="IPR027417">
    <property type="entry name" value="P-loop_NTPase"/>
</dbReference>
<evidence type="ECO:0000313" key="6">
    <source>
        <dbReference type="EMBL" id="KAF1991346.1"/>
    </source>
</evidence>
<dbReference type="InterPro" id="IPR050628">
    <property type="entry name" value="SNF2_RAD54_helicase_TF"/>
</dbReference>
<name>A0A6G1HDN1_9PEZI</name>
<dbReference type="EMBL" id="ML977139">
    <property type="protein sequence ID" value="KAF1991346.1"/>
    <property type="molecule type" value="Genomic_DNA"/>
</dbReference>
<dbReference type="InterPro" id="IPR001650">
    <property type="entry name" value="Helicase_C-like"/>
</dbReference>
<dbReference type="OrthoDB" id="2801544at2759"/>
<dbReference type="Pfam" id="PF00271">
    <property type="entry name" value="Helicase_C"/>
    <property type="match status" value="1"/>
</dbReference>
<accession>A0A6G1HDN1</accession>
<dbReference type="GO" id="GO:0008094">
    <property type="term" value="F:ATP-dependent activity, acting on DNA"/>
    <property type="evidence" value="ECO:0007669"/>
    <property type="project" value="TreeGrafter"/>
</dbReference>
<evidence type="ECO:0000256" key="3">
    <source>
        <dbReference type="ARBA" id="ARBA00022840"/>
    </source>
</evidence>
<dbReference type="PROSITE" id="PS51194">
    <property type="entry name" value="HELICASE_CTER"/>
    <property type="match status" value="1"/>
</dbReference>
<keyword evidence="2" id="KW-0378">Hydrolase</keyword>
<dbReference type="InterPro" id="IPR049730">
    <property type="entry name" value="SNF2/RAD54-like_C"/>
</dbReference>
<evidence type="ECO:0000313" key="7">
    <source>
        <dbReference type="Proteomes" id="UP000800041"/>
    </source>
</evidence>
<dbReference type="PANTHER" id="PTHR45626:SF51">
    <property type="entry name" value="SNF2-RELATED DOMAIN-CONTAINING PROTEIN"/>
    <property type="match status" value="1"/>
</dbReference>
<dbReference type="Proteomes" id="UP000800041">
    <property type="component" value="Unassembled WGS sequence"/>
</dbReference>
<proteinExistence type="predicted"/>
<gene>
    <name evidence="6" type="ORF">K402DRAFT_450297</name>
</gene>
<dbReference type="InterPro" id="IPR000330">
    <property type="entry name" value="SNF2_N"/>
</dbReference>
<feature type="compositionally biased region" description="Basic and acidic residues" evidence="4">
    <location>
        <begin position="872"/>
        <end position="884"/>
    </location>
</feature>
<evidence type="ECO:0000256" key="2">
    <source>
        <dbReference type="ARBA" id="ARBA00022801"/>
    </source>
</evidence>
<organism evidence="6 7">
    <name type="scientific">Aulographum hederae CBS 113979</name>
    <dbReference type="NCBI Taxonomy" id="1176131"/>
    <lineage>
        <taxon>Eukaryota</taxon>
        <taxon>Fungi</taxon>
        <taxon>Dikarya</taxon>
        <taxon>Ascomycota</taxon>
        <taxon>Pezizomycotina</taxon>
        <taxon>Dothideomycetes</taxon>
        <taxon>Pleosporomycetidae</taxon>
        <taxon>Aulographales</taxon>
        <taxon>Aulographaceae</taxon>
    </lineage>
</organism>
<dbReference type="Pfam" id="PF00176">
    <property type="entry name" value="SNF2-rel_dom"/>
    <property type="match status" value="1"/>
</dbReference>
<dbReference type="GO" id="GO:0005634">
    <property type="term" value="C:nucleus"/>
    <property type="evidence" value="ECO:0007669"/>
    <property type="project" value="TreeGrafter"/>
</dbReference>
<dbReference type="CDD" id="cd18008">
    <property type="entry name" value="DEXDc_SHPRH-like"/>
    <property type="match status" value="1"/>
</dbReference>
<keyword evidence="7" id="KW-1185">Reference proteome</keyword>
<keyword evidence="3" id="KW-0067">ATP-binding</keyword>
<feature type="compositionally biased region" description="Low complexity" evidence="4">
    <location>
        <begin position="906"/>
        <end position="916"/>
    </location>
</feature>